<evidence type="ECO:0008006" key="4">
    <source>
        <dbReference type="Google" id="ProtNLM"/>
    </source>
</evidence>
<dbReference type="Proteomes" id="UP001501585">
    <property type="component" value="Unassembled WGS sequence"/>
</dbReference>
<organism evidence="2 3">
    <name type="scientific">Nocardiopsis rhodophaea</name>
    <dbReference type="NCBI Taxonomy" id="280238"/>
    <lineage>
        <taxon>Bacteria</taxon>
        <taxon>Bacillati</taxon>
        <taxon>Actinomycetota</taxon>
        <taxon>Actinomycetes</taxon>
        <taxon>Streptosporangiales</taxon>
        <taxon>Nocardiopsidaceae</taxon>
        <taxon>Nocardiopsis</taxon>
    </lineage>
</organism>
<keyword evidence="1" id="KW-0732">Signal</keyword>
<gene>
    <name evidence="2" type="ORF">GCM10009799_19910</name>
</gene>
<keyword evidence="3" id="KW-1185">Reference proteome</keyword>
<evidence type="ECO:0000313" key="2">
    <source>
        <dbReference type="EMBL" id="GAA1993949.1"/>
    </source>
</evidence>
<name>A0ABP5EEF1_9ACTN</name>
<comment type="caution">
    <text evidence="2">The sequence shown here is derived from an EMBL/GenBank/DDBJ whole genome shotgun (WGS) entry which is preliminary data.</text>
</comment>
<feature type="chain" id="PRO_5046419637" description="DUF320 domain-containing protein" evidence="1">
    <location>
        <begin position="28"/>
        <end position="95"/>
    </location>
</feature>
<evidence type="ECO:0000256" key="1">
    <source>
        <dbReference type="SAM" id="SignalP"/>
    </source>
</evidence>
<sequence>MLRKFVAGALMAGVTMSTLMMATPAQADDYTANNNLQLVPIQLCNPNVGVLGAAIPLFSPQKTKNCTNGPINTNAEMHHHKKHHGHHHHHHGHHY</sequence>
<accession>A0ABP5EEF1</accession>
<protein>
    <recommendedName>
        <fullName evidence="4">DUF320 domain-containing protein</fullName>
    </recommendedName>
</protein>
<feature type="signal peptide" evidence="1">
    <location>
        <begin position="1"/>
        <end position="27"/>
    </location>
</feature>
<evidence type="ECO:0000313" key="3">
    <source>
        <dbReference type="Proteomes" id="UP001501585"/>
    </source>
</evidence>
<proteinExistence type="predicted"/>
<dbReference type="EMBL" id="BAAAPC010000007">
    <property type="protein sequence ID" value="GAA1993949.1"/>
    <property type="molecule type" value="Genomic_DNA"/>
</dbReference>
<reference evidence="3" key="1">
    <citation type="journal article" date="2019" name="Int. J. Syst. Evol. Microbiol.">
        <title>The Global Catalogue of Microorganisms (GCM) 10K type strain sequencing project: providing services to taxonomists for standard genome sequencing and annotation.</title>
        <authorList>
            <consortium name="The Broad Institute Genomics Platform"/>
            <consortium name="The Broad Institute Genome Sequencing Center for Infectious Disease"/>
            <person name="Wu L."/>
            <person name="Ma J."/>
        </authorList>
    </citation>
    <scope>NUCLEOTIDE SEQUENCE [LARGE SCALE GENOMIC DNA]</scope>
    <source>
        <strain evidence="3">JCM 15313</strain>
    </source>
</reference>
<dbReference type="RefSeq" id="WP_344100473.1">
    <property type="nucleotide sequence ID" value="NZ_BAAAPC010000007.1"/>
</dbReference>